<evidence type="ECO:0000256" key="2">
    <source>
        <dbReference type="SAM" id="SignalP"/>
    </source>
</evidence>
<keyword evidence="1" id="KW-0812">Transmembrane</keyword>
<dbReference type="EMBL" id="SWLB01000021">
    <property type="protein sequence ID" value="KAF3324984.1"/>
    <property type="molecule type" value="Genomic_DNA"/>
</dbReference>
<feature type="transmembrane region" description="Helical" evidence="1">
    <location>
        <begin position="607"/>
        <end position="625"/>
    </location>
</feature>
<protein>
    <submittedName>
        <fullName evidence="3">GPI transamidase component PIG-T isoform X2</fullName>
    </submittedName>
</protein>
<accession>A0A833QLR6</accession>
<dbReference type="PANTHER" id="PTHR12959">
    <property type="entry name" value="GPI TRANSAMIDASE COMPONENT PIG-T-RELATED"/>
    <property type="match status" value="1"/>
</dbReference>
<feature type="signal peptide" evidence="2">
    <location>
        <begin position="1"/>
        <end position="20"/>
    </location>
</feature>
<reference evidence="3" key="1">
    <citation type="submission" date="2020-01" db="EMBL/GenBank/DDBJ databases">
        <title>Genome sequence of Kobresia littledalei, the first chromosome-level genome in the family Cyperaceae.</title>
        <authorList>
            <person name="Qu G."/>
        </authorList>
    </citation>
    <scope>NUCLEOTIDE SEQUENCE</scope>
    <source>
        <strain evidence="3">C.B.Clarke</strain>
        <tissue evidence="3">Leaf</tissue>
    </source>
</reference>
<feature type="chain" id="PRO_5032739999" evidence="2">
    <location>
        <begin position="21"/>
        <end position="628"/>
    </location>
</feature>
<sequence>MASQMLLSLLVFYFYSFHLARPIHCSLGSNGIDTASVSKEEFSEELLLKPLPDRKVLAHFHFTSTSPPSASNGRHHHLFPKSIAQLVKKYKIKELELSFTQGRWNYDRWGASDPLSTRNAKPPGVELWARFDVLTKEEIDTTWGNLTNSLSGLFCASINFLESSTSHSTPLWGFLPNNGDLRYGALPREAVCTENLTPWLKLLPCRDKAGIATLLDRPSIYRGHYHSQRLKLRSDRLNGIVIEQTLSAVLQPSDRTSWSMYQLFKKIITEKCALAKSSRVFVEIEGNLGSKNENILELVGEADMVVNDQNGHSTIYQYNVERYSEHEPLDIMVNWRDPLQLSFLQAPFHASRFLMGSGNERGSIAISLQSARNFTKGLYDGSNNCFTKVVVFQVVPWYVKVYYHTLRIYVDGEIRDTKDVVEKINITPSEDKVSPGTLEMMLRFPCGMISAALTLDFDKGFLHIDEYPPDANQGFDIPSALVSFPDFISSRIYPDSISSPLLHSYKGRNVVKSYTEVLLVPLTTPDFSMPYNVITFTCTVLALYFGSMINVLRRRISEEERLAKSNDKRRPGFIPLLISRITNKIRGRKEDLADQSQSSQPLLGHKVIFKVVLIAVVATLWHYFLNTS</sequence>
<dbReference type="GO" id="GO:0042765">
    <property type="term" value="C:GPI-anchor transamidase complex"/>
    <property type="evidence" value="ECO:0007669"/>
    <property type="project" value="InterPro"/>
</dbReference>
<keyword evidence="1" id="KW-0472">Membrane</keyword>
<dbReference type="Pfam" id="PF04113">
    <property type="entry name" value="Gpi16"/>
    <property type="match status" value="2"/>
</dbReference>
<name>A0A833QLR6_9POAL</name>
<dbReference type="AlphaFoldDB" id="A0A833QLR6"/>
<keyword evidence="4" id="KW-1185">Reference proteome</keyword>
<evidence type="ECO:0000256" key="1">
    <source>
        <dbReference type="SAM" id="Phobius"/>
    </source>
</evidence>
<keyword evidence="1" id="KW-1133">Transmembrane helix</keyword>
<evidence type="ECO:0000313" key="4">
    <source>
        <dbReference type="Proteomes" id="UP000623129"/>
    </source>
</evidence>
<dbReference type="OrthoDB" id="331263at2759"/>
<dbReference type="InterPro" id="IPR007245">
    <property type="entry name" value="PIG-T"/>
</dbReference>
<dbReference type="PANTHER" id="PTHR12959:SF11">
    <property type="entry name" value="GPI TRANSAMIDASE COMPONENT PIG-T"/>
    <property type="match status" value="1"/>
</dbReference>
<gene>
    <name evidence="3" type="ORF">FCM35_KLT11141</name>
</gene>
<proteinExistence type="predicted"/>
<comment type="caution">
    <text evidence="3">The sequence shown here is derived from an EMBL/GenBank/DDBJ whole genome shotgun (WGS) entry which is preliminary data.</text>
</comment>
<dbReference type="GO" id="GO:0016255">
    <property type="term" value="P:attachment of GPI anchor to protein"/>
    <property type="evidence" value="ECO:0007669"/>
    <property type="project" value="InterPro"/>
</dbReference>
<feature type="transmembrane region" description="Helical" evidence="1">
    <location>
        <begin position="531"/>
        <end position="552"/>
    </location>
</feature>
<evidence type="ECO:0000313" key="3">
    <source>
        <dbReference type="EMBL" id="KAF3324984.1"/>
    </source>
</evidence>
<dbReference type="Proteomes" id="UP000623129">
    <property type="component" value="Unassembled WGS sequence"/>
</dbReference>
<keyword evidence="2" id="KW-0732">Signal</keyword>
<organism evidence="3 4">
    <name type="scientific">Carex littledalei</name>
    <dbReference type="NCBI Taxonomy" id="544730"/>
    <lineage>
        <taxon>Eukaryota</taxon>
        <taxon>Viridiplantae</taxon>
        <taxon>Streptophyta</taxon>
        <taxon>Embryophyta</taxon>
        <taxon>Tracheophyta</taxon>
        <taxon>Spermatophyta</taxon>
        <taxon>Magnoliopsida</taxon>
        <taxon>Liliopsida</taxon>
        <taxon>Poales</taxon>
        <taxon>Cyperaceae</taxon>
        <taxon>Cyperoideae</taxon>
        <taxon>Cariceae</taxon>
        <taxon>Carex</taxon>
        <taxon>Carex subgen. Euthyceras</taxon>
    </lineage>
</organism>